<protein>
    <submittedName>
        <fullName evidence="1">Uncharacterized protein</fullName>
    </submittedName>
</protein>
<sequence>MHQQATSIIEHMASSHWEMSKILESERHVAVRMAELVHEIPEYNPTFDDIPALMEGSLLVTKNVAAYLNSLADLSDAIGDNLNLIMKEQRSSDGEE</sequence>
<evidence type="ECO:0000313" key="1">
    <source>
        <dbReference type="EMBL" id="ALS23326.1"/>
    </source>
</evidence>
<dbReference type="OrthoDB" id="2624347at2"/>
<dbReference type="PATRIC" id="fig|162209.4.peg.3150"/>
<accession>A0A0U2WA84</accession>
<organism evidence="1 2">
    <name type="scientific">Paenibacillus naphthalenovorans</name>
    <dbReference type="NCBI Taxonomy" id="162209"/>
    <lineage>
        <taxon>Bacteria</taxon>
        <taxon>Bacillati</taxon>
        <taxon>Bacillota</taxon>
        <taxon>Bacilli</taxon>
        <taxon>Bacillales</taxon>
        <taxon>Paenibacillaceae</taxon>
        <taxon>Paenibacillus</taxon>
    </lineage>
</organism>
<reference evidence="2" key="1">
    <citation type="submission" date="2015-12" db="EMBL/GenBank/DDBJ databases">
        <title>Complete genome sequences of two moderately thermophilic Paenibacillus species.</title>
        <authorList>
            <person name="Butler R.III."/>
            <person name="Wang J."/>
            <person name="Stark B.C."/>
            <person name="Pombert J.-F."/>
        </authorList>
    </citation>
    <scope>NUCLEOTIDE SEQUENCE [LARGE SCALE GENOMIC DNA]</scope>
    <source>
        <strain evidence="2">32O-Y</strain>
    </source>
</reference>
<evidence type="ECO:0000313" key="2">
    <source>
        <dbReference type="Proteomes" id="UP000061660"/>
    </source>
</evidence>
<gene>
    <name evidence="1" type="ORF">IJ22_29530</name>
</gene>
<keyword evidence="2" id="KW-1185">Reference proteome</keyword>
<dbReference type="STRING" id="162209.IJ22_29530"/>
<dbReference type="RefSeq" id="WP_054818969.1">
    <property type="nucleotide sequence ID" value="NZ_JBCNRA010000038.1"/>
</dbReference>
<name>A0A0U2WA84_9BACL</name>
<dbReference type="KEGG" id="pnp:IJ22_29530"/>
<dbReference type="AlphaFoldDB" id="A0A0U2WA84"/>
<proteinExistence type="predicted"/>
<dbReference type="EMBL" id="CP013652">
    <property type="protein sequence ID" value="ALS23326.1"/>
    <property type="molecule type" value="Genomic_DNA"/>
</dbReference>
<dbReference type="Proteomes" id="UP000061660">
    <property type="component" value="Chromosome"/>
</dbReference>
<reference evidence="1 2" key="2">
    <citation type="journal article" date="2016" name="Genome Announc.">
        <title>Complete Genome Sequences of Two Interactive Moderate Thermophiles, Paenibacillus napthalenovorans 32O-Y and Paenibacillus sp. 32O-W.</title>
        <authorList>
            <person name="Butler R.R.III."/>
            <person name="Wang J."/>
            <person name="Stark B.C."/>
            <person name="Pombert J.F."/>
        </authorList>
    </citation>
    <scope>NUCLEOTIDE SEQUENCE [LARGE SCALE GENOMIC DNA]</scope>
    <source>
        <strain evidence="1 2">32O-Y</strain>
    </source>
</reference>